<reference evidence="12 13" key="1">
    <citation type="submission" date="2019-02" db="EMBL/GenBank/DDBJ databases">
        <title>Planctomycetal bacteria perform biofilm scaping via a novel small molecule.</title>
        <authorList>
            <person name="Jeske O."/>
            <person name="Boedeker C."/>
            <person name="Wiegand S."/>
            <person name="Breitling P."/>
            <person name="Kallscheuer N."/>
            <person name="Jogler M."/>
            <person name="Rohde M."/>
            <person name="Petersen J."/>
            <person name="Medema M.H."/>
            <person name="Surup F."/>
            <person name="Jogler C."/>
        </authorList>
    </citation>
    <scope>NUCLEOTIDE SEQUENCE [LARGE SCALE GENOMIC DNA]</scope>
    <source>
        <strain evidence="12 13">Mal15</strain>
    </source>
</reference>
<evidence type="ECO:0000256" key="10">
    <source>
        <dbReference type="ARBA" id="ARBA00048567"/>
    </source>
</evidence>
<dbReference type="PANTHER" id="PTHR21087:SF16">
    <property type="entry name" value="SHIKIMATE KINASE 1, CHLOROPLASTIC"/>
    <property type="match status" value="1"/>
</dbReference>
<keyword evidence="11" id="KW-0963">Cytoplasm</keyword>
<feature type="binding site" evidence="11">
    <location>
        <position position="144"/>
    </location>
    <ligand>
        <name>substrate</name>
    </ligand>
</feature>
<dbReference type="CDD" id="cd00464">
    <property type="entry name" value="SK"/>
    <property type="match status" value="1"/>
</dbReference>
<comment type="cofactor">
    <cofactor evidence="11">
        <name>Mg(2+)</name>
        <dbReference type="ChEBI" id="CHEBI:18420"/>
    </cofactor>
    <text evidence="11">Binds 1 Mg(2+) ion per subunit.</text>
</comment>
<keyword evidence="7 11" id="KW-0418">Kinase</keyword>
<dbReference type="Pfam" id="PF01202">
    <property type="entry name" value="SKI"/>
    <property type="match status" value="1"/>
</dbReference>
<accession>A0A5B9MMC9</accession>
<evidence type="ECO:0000256" key="2">
    <source>
        <dbReference type="ARBA" id="ARBA00006997"/>
    </source>
</evidence>
<keyword evidence="4 11" id="KW-0028">Amino-acid biosynthesis</keyword>
<dbReference type="Gene3D" id="3.40.50.300">
    <property type="entry name" value="P-loop containing nucleotide triphosphate hydrolases"/>
    <property type="match status" value="1"/>
</dbReference>
<dbReference type="PANTHER" id="PTHR21087">
    <property type="entry name" value="SHIKIMATE KINASE"/>
    <property type="match status" value="1"/>
</dbReference>
<dbReference type="SUPFAM" id="SSF52540">
    <property type="entry name" value="P-loop containing nucleoside triphosphate hydrolases"/>
    <property type="match status" value="1"/>
</dbReference>
<dbReference type="EC" id="2.7.1.71" evidence="3 11"/>
<evidence type="ECO:0000256" key="8">
    <source>
        <dbReference type="ARBA" id="ARBA00022840"/>
    </source>
</evidence>
<dbReference type="InterPro" id="IPR031322">
    <property type="entry name" value="Shikimate/glucono_kinase"/>
</dbReference>
<evidence type="ECO:0000256" key="9">
    <source>
        <dbReference type="ARBA" id="ARBA00023141"/>
    </source>
</evidence>
<keyword evidence="6 11" id="KW-0547">Nucleotide-binding</keyword>
<sequence>MNTDRIYLTGYRGTGKTTVGKLISAQLATECVDLDDVIEQAAGKSIREIFAEGGEELFRNWESRCLGQVAADQARGRVISLGGGAILRDQNRQVIRQTGVCIWLTAGADVIADRLSTDQTTGQRRPALTDLSAVEEIRELLARREPLYRQSADFVLETDQKSPEQLAAEVVAWLSE</sequence>
<dbReference type="GO" id="GO:0004765">
    <property type="term" value="F:shikimate kinase activity"/>
    <property type="evidence" value="ECO:0007669"/>
    <property type="project" value="UniProtKB-UniRule"/>
</dbReference>
<dbReference type="AlphaFoldDB" id="A0A5B9MMC9"/>
<comment type="subcellular location">
    <subcellularLocation>
        <location evidence="11">Cytoplasm</location>
    </subcellularLocation>
</comment>
<feature type="binding site" evidence="11">
    <location>
        <position position="125"/>
    </location>
    <ligand>
        <name>ATP</name>
        <dbReference type="ChEBI" id="CHEBI:30616"/>
    </ligand>
</feature>
<keyword evidence="9 11" id="KW-0057">Aromatic amino acid biosynthesis</keyword>
<name>A0A5B9MMC9_9BACT</name>
<keyword evidence="11" id="KW-0460">Magnesium</keyword>
<dbReference type="GO" id="GO:0009073">
    <property type="term" value="P:aromatic amino acid family biosynthetic process"/>
    <property type="evidence" value="ECO:0007669"/>
    <property type="project" value="UniProtKB-KW"/>
</dbReference>
<dbReference type="GO" id="GO:0000287">
    <property type="term" value="F:magnesium ion binding"/>
    <property type="evidence" value="ECO:0007669"/>
    <property type="project" value="UniProtKB-UniRule"/>
</dbReference>
<keyword evidence="8 11" id="KW-0067">ATP-binding</keyword>
<dbReference type="HAMAP" id="MF_00109">
    <property type="entry name" value="Shikimate_kinase"/>
    <property type="match status" value="1"/>
</dbReference>
<keyword evidence="11" id="KW-0479">Metal-binding</keyword>
<evidence type="ECO:0000256" key="5">
    <source>
        <dbReference type="ARBA" id="ARBA00022679"/>
    </source>
</evidence>
<dbReference type="GO" id="GO:0008652">
    <property type="term" value="P:amino acid biosynthetic process"/>
    <property type="evidence" value="ECO:0007669"/>
    <property type="project" value="UniProtKB-KW"/>
</dbReference>
<feature type="binding site" evidence="11">
    <location>
        <position position="83"/>
    </location>
    <ligand>
        <name>substrate</name>
    </ligand>
</feature>
<evidence type="ECO:0000256" key="6">
    <source>
        <dbReference type="ARBA" id="ARBA00022741"/>
    </source>
</evidence>
<dbReference type="PRINTS" id="PR01100">
    <property type="entry name" value="SHIKIMTKNASE"/>
</dbReference>
<dbReference type="InterPro" id="IPR000623">
    <property type="entry name" value="Shikimate_kinase/TSH1"/>
</dbReference>
<keyword evidence="5 11" id="KW-0808">Transferase</keyword>
<organism evidence="12 13">
    <name type="scientific">Stieleria maiorica</name>
    <dbReference type="NCBI Taxonomy" id="2795974"/>
    <lineage>
        <taxon>Bacteria</taxon>
        <taxon>Pseudomonadati</taxon>
        <taxon>Planctomycetota</taxon>
        <taxon>Planctomycetia</taxon>
        <taxon>Pirellulales</taxon>
        <taxon>Pirellulaceae</taxon>
        <taxon>Stieleria</taxon>
    </lineage>
</organism>
<dbReference type="RefSeq" id="WP_147869865.1">
    <property type="nucleotide sequence ID" value="NZ_CP036264.1"/>
</dbReference>
<dbReference type="InterPro" id="IPR027417">
    <property type="entry name" value="P-loop_NTPase"/>
</dbReference>
<evidence type="ECO:0000313" key="12">
    <source>
        <dbReference type="EMBL" id="QEG00666.1"/>
    </source>
</evidence>
<dbReference type="GO" id="GO:0005829">
    <property type="term" value="C:cytosol"/>
    <property type="evidence" value="ECO:0007669"/>
    <property type="project" value="TreeGrafter"/>
</dbReference>
<evidence type="ECO:0000256" key="4">
    <source>
        <dbReference type="ARBA" id="ARBA00022605"/>
    </source>
</evidence>
<evidence type="ECO:0000313" key="13">
    <source>
        <dbReference type="Proteomes" id="UP000321353"/>
    </source>
</evidence>
<dbReference type="GO" id="GO:0005524">
    <property type="term" value="F:ATP binding"/>
    <property type="evidence" value="ECO:0007669"/>
    <property type="project" value="UniProtKB-UniRule"/>
</dbReference>
<feature type="binding site" evidence="11">
    <location>
        <begin position="13"/>
        <end position="18"/>
    </location>
    <ligand>
        <name>ATP</name>
        <dbReference type="ChEBI" id="CHEBI:30616"/>
    </ligand>
</feature>
<comment type="caution">
    <text evidence="11">Lacks conserved residue(s) required for the propagation of feature annotation.</text>
</comment>
<comment type="similarity">
    <text evidence="2 11">Belongs to the shikimate kinase family.</text>
</comment>
<dbReference type="PROSITE" id="PS01128">
    <property type="entry name" value="SHIKIMATE_KINASE"/>
    <property type="match status" value="1"/>
</dbReference>
<dbReference type="GO" id="GO:0009423">
    <property type="term" value="P:chorismate biosynthetic process"/>
    <property type="evidence" value="ECO:0007669"/>
    <property type="project" value="UniProtKB-UniRule"/>
</dbReference>
<comment type="catalytic activity">
    <reaction evidence="10 11">
        <text>shikimate + ATP = 3-phosphoshikimate + ADP + H(+)</text>
        <dbReference type="Rhea" id="RHEA:13121"/>
        <dbReference type="ChEBI" id="CHEBI:15378"/>
        <dbReference type="ChEBI" id="CHEBI:30616"/>
        <dbReference type="ChEBI" id="CHEBI:36208"/>
        <dbReference type="ChEBI" id="CHEBI:145989"/>
        <dbReference type="ChEBI" id="CHEBI:456216"/>
        <dbReference type="EC" id="2.7.1.71"/>
    </reaction>
</comment>
<protein>
    <recommendedName>
        <fullName evidence="3 11">Shikimate kinase</fullName>
        <shortName evidence="11">SK</shortName>
        <ecNumber evidence="3 11">2.7.1.71</ecNumber>
    </recommendedName>
</protein>
<comment type="function">
    <text evidence="11">Catalyzes the specific phosphorylation of the 3-hydroxyl group of shikimic acid using ATP as a cosubstrate.</text>
</comment>
<feature type="binding site" evidence="11">
    <location>
        <position position="35"/>
    </location>
    <ligand>
        <name>substrate</name>
    </ligand>
</feature>
<gene>
    <name evidence="12" type="primary">aroL</name>
    <name evidence="11" type="synonym">aroK</name>
    <name evidence="12" type="ORF">Mal15_47370</name>
</gene>
<dbReference type="KEGG" id="smam:Mal15_47370"/>
<dbReference type="UniPathway" id="UPA00053">
    <property type="reaction ID" value="UER00088"/>
</dbReference>
<dbReference type="InterPro" id="IPR023000">
    <property type="entry name" value="Shikimate_kinase_CS"/>
</dbReference>
<feature type="binding site" evidence="11">
    <location>
        <position position="17"/>
    </location>
    <ligand>
        <name>Mg(2+)</name>
        <dbReference type="ChEBI" id="CHEBI:18420"/>
    </ligand>
</feature>
<dbReference type="EMBL" id="CP036264">
    <property type="protein sequence ID" value="QEG00666.1"/>
    <property type="molecule type" value="Genomic_DNA"/>
</dbReference>
<comment type="subunit">
    <text evidence="11">Monomer.</text>
</comment>
<keyword evidence="13" id="KW-1185">Reference proteome</keyword>
<proteinExistence type="inferred from homology"/>
<evidence type="ECO:0000256" key="11">
    <source>
        <dbReference type="HAMAP-Rule" id="MF_00109"/>
    </source>
</evidence>
<evidence type="ECO:0000256" key="3">
    <source>
        <dbReference type="ARBA" id="ARBA00012154"/>
    </source>
</evidence>
<comment type="pathway">
    <text evidence="1 11">Metabolic intermediate biosynthesis; chorismate biosynthesis; chorismate from D-erythrose 4-phosphate and phosphoenolpyruvate: step 5/7.</text>
</comment>
<feature type="binding site" evidence="11">
    <location>
        <position position="59"/>
    </location>
    <ligand>
        <name>substrate</name>
    </ligand>
</feature>
<evidence type="ECO:0000256" key="1">
    <source>
        <dbReference type="ARBA" id="ARBA00004842"/>
    </source>
</evidence>
<evidence type="ECO:0000256" key="7">
    <source>
        <dbReference type="ARBA" id="ARBA00022777"/>
    </source>
</evidence>
<dbReference type="Proteomes" id="UP000321353">
    <property type="component" value="Chromosome"/>
</dbReference>